<dbReference type="AlphaFoldDB" id="A0A8J7HU16"/>
<keyword evidence="2" id="KW-1185">Reference proteome</keyword>
<sequence>MEKTTLAYVLPVEFGWDDLGDWNAIERLLKKEVIFDFSLISPAHLLTCSPTFLARGSKLETVKL</sequence>
<accession>A0A8J7HU16</accession>
<reference evidence="1 2" key="1">
    <citation type="journal article" date="2021" name="Int. J. Syst. Evol. Microbiol.">
        <title>Amazonocrinis nigriterrae gen. nov., sp. nov., Atlanticothrix silvestris gen. nov., sp. nov. and Dendronalium phyllosphericum gen. nov., sp. nov., nostocacean cyanobacteria from Brazilian environments.</title>
        <authorList>
            <person name="Alvarenga D.O."/>
            <person name="Andreote A.P.D."/>
            <person name="Branco L.H.Z."/>
            <person name="Delbaje E."/>
            <person name="Cruz R.B."/>
            <person name="Varani A.M."/>
            <person name="Fiore M.F."/>
        </authorList>
    </citation>
    <scope>NUCLEOTIDE SEQUENCE [LARGE SCALE GENOMIC DNA]</scope>
    <source>
        <strain evidence="1 2">CENA67</strain>
    </source>
</reference>
<protein>
    <recommendedName>
        <fullName evidence="3">Mannose-1-phosphate guanylyltransferase</fullName>
    </recommendedName>
</protein>
<dbReference type="Proteomes" id="UP000632766">
    <property type="component" value="Unassembled WGS sequence"/>
</dbReference>
<proteinExistence type="predicted"/>
<evidence type="ECO:0000313" key="2">
    <source>
        <dbReference type="Proteomes" id="UP000632766"/>
    </source>
</evidence>
<dbReference type="InterPro" id="IPR029044">
    <property type="entry name" value="Nucleotide-diphossugar_trans"/>
</dbReference>
<evidence type="ECO:0008006" key="3">
    <source>
        <dbReference type="Google" id="ProtNLM"/>
    </source>
</evidence>
<comment type="caution">
    <text evidence="1">The sequence shown here is derived from an EMBL/GenBank/DDBJ whole genome shotgun (WGS) entry which is preliminary data.</text>
</comment>
<gene>
    <name evidence="1" type="ORF">I8748_18485</name>
</gene>
<evidence type="ECO:0000313" key="1">
    <source>
        <dbReference type="EMBL" id="MBH8564150.1"/>
    </source>
</evidence>
<dbReference type="Gene3D" id="3.90.550.10">
    <property type="entry name" value="Spore Coat Polysaccharide Biosynthesis Protein SpsA, Chain A"/>
    <property type="match status" value="1"/>
</dbReference>
<organism evidence="1 2">
    <name type="scientific">Amazonocrinis nigriterrae CENA67</name>
    <dbReference type="NCBI Taxonomy" id="2794033"/>
    <lineage>
        <taxon>Bacteria</taxon>
        <taxon>Bacillati</taxon>
        <taxon>Cyanobacteriota</taxon>
        <taxon>Cyanophyceae</taxon>
        <taxon>Nostocales</taxon>
        <taxon>Nostocaceae</taxon>
        <taxon>Amazonocrinis</taxon>
        <taxon>Amazonocrinis nigriterrae</taxon>
    </lineage>
</organism>
<dbReference type="EMBL" id="JAECZC010000036">
    <property type="protein sequence ID" value="MBH8564150.1"/>
    <property type="molecule type" value="Genomic_DNA"/>
</dbReference>
<name>A0A8J7HU16_9NOST</name>